<gene>
    <name evidence="2" type="ORF">NQ318_016030</name>
</gene>
<sequence length="101" mass="11806">FSRMLPYPTLACCRAARRPRRYRLRFVPENLVKNRSYMLLMSAYGINVGIFYAISTLLNQIILQYYPTASTDGGSNRFSYSDSWNARICMLWDNLRPIPQV</sequence>
<evidence type="ECO:0000313" key="2">
    <source>
        <dbReference type="EMBL" id="KAJ8932180.1"/>
    </source>
</evidence>
<dbReference type="AlphaFoldDB" id="A0AAV8X1B4"/>
<dbReference type="Proteomes" id="UP001162162">
    <property type="component" value="Unassembled WGS sequence"/>
</dbReference>
<keyword evidence="3" id="KW-1185">Reference proteome</keyword>
<organism evidence="2 3">
    <name type="scientific">Aromia moschata</name>
    <dbReference type="NCBI Taxonomy" id="1265417"/>
    <lineage>
        <taxon>Eukaryota</taxon>
        <taxon>Metazoa</taxon>
        <taxon>Ecdysozoa</taxon>
        <taxon>Arthropoda</taxon>
        <taxon>Hexapoda</taxon>
        <taxon>Insecta</taxon>
        <taxon>Pterygota</taxon>
        <taxon>Neoptera</taxon>
        <taxon>Endopterygota</taxon>
        <taxon>Coleoptera</taxon>
        <taxon>Polyphaga</taxon>
        <taxon>Cucujiformia</taxon>
        <taxon>Chrysomeloidea</taxon>
        <taxon>Cerambycidae</taxon>
        <taxon>Cerambycinae</taxon>
        <taxon>Callichromatini</taxon>
        <taxon>Aromia</taxon>
    </lineage>
</organism>
<dbReference type="EMBL" id="JAPWTK010001562">
    <property type="protein sequence ID" value="KAJ8932180.1"/>
    <property type="molecule type" value="Genomic_DNA"/>
</dbReference>
<keyword evidence="1" id="KW-0812">Transmembrane</keyword>
<evidence type="ECO:0000313" key="3">
    <source>
        <dbReference type="Proteomes" id="UP001162162"/>
    </source>
</evidence>
<proteinExistence type="predicted"/>
<comment type="caution">
    <text evidence="2">The sequence shown here is derived from an EMBL/GenBank/DDBJ whole genome shotgun (WGS) entry which is preliminary data.</text>
</comment>
<protein>
    <submittedName>
        <fullName evidence="2">Uncharacterized protein</fullName>
    </submittedName>
</protein>
<evidence type="ECO:0000256" key="1">
    <source>
        <dbReference type="SAM" id="Phobius"/>
    </source>
</evidence>
<reference evidence="2" key="1">
    <citation type="journal article" date="2023" name="Insect Mol. Biol.">
        <title>Genome sequencing provides insights into the evolution of gene families encoding plant cell wall-degrading enzymes in longhorned beetles.</title>
        <authorList>
            <person name="Shin N.R."/>
            <person name="Okamura Y."/>
            <person name="Kirsch R."/>
            <person name="Pauchet Y."/>
        </authorList>
    </citation>
    <scope>NUCLEOTIDE SEQUENCE</scope>
    <source>
        <strain evidence="2">AMC_N1</strain>
    </source>
</reference>
<name>A0AAV8X1B4_9CUCU</name>
<feature type="non-terminal residue" evidence="2">
    <location>
        <position position="1"/>
    </location>
</feature>
<accession>A0AAV8X1B4</accession>
<feature type="transmembrane region" description="Helical" evidence="1">
    <location>
        <begin position="37"/>
        <end position="58"/>
    </location>
</feature>
<keyword evidence="1" id="KW-0472">Membrane</keyword>
<keyword evidence="1" id="KW-1133">Transmembrane helix</keyword>